<keyword evidence="5 7" id="KW-0949">S-adenosyl-L-methionine</keyword>
<feature type="binding site" evidence="7">
    <location>
        <position position="32"/>
    </location>
    <ligand>
        <name>S-adenosyl-L-methionine</name>
        <dbReference type="ChEBI" id="CHEBI:59789"/>
    </ligand>
</feature>
<evidence type="ECO:0000256" key="3">
    <source>
        <dbReference type="ARBA" id="ARBA00022603"/>
    </source>
</evidence>
<dbReference type="GO" id="GO:0120550">
    <property type="term" value="F:methyltransferase cap2 activity"/>
    <property type="evidence" value="ECO:0007669"/>
    <property type="project" value="UniProtKB-EC"/>
</dbReference>
<keyword evidence="4 7" id="KW-0808">Transferase</keyword>
<feature type="binding site" evidence="7">
    <location>
        <position position="100"/>
    </location>
    <ligand>
        <name>S-adenosyl-L-methionine</name>
        <dbReference type="ChEBI" id="CHEBI:59789"/>
    </ligand>
</feature>
<proteinExistence type="predicted"/>
<dbReference type="InterPro" id="IPR002877">
    <property type="entry name" value="RNA_MeTrfase_FtsJ_dom"/>
</dbReference>
<feature type="domain" description="Adrift-type SAM-dependent 2'-O-MTase" evidence="8">
    <location>
        <begin position="1"/>
        <end position="187"/>
    </location>
</feature>
<dbReference type="InterPro" id="IPR050851">
    <property type="entry name" value="mRNA_Cap_2O-Ribose_MeTrfase"/>
</dbReference>
<evidence type="ECO:0000256" key="6">
    <source>
        <dbReference type="ARBA" id="ARBA00049477"/>
    </source>
</evidence>
<reference evidence="9 10" key="1">
    <citation type="submission" date="2024-05" db="EMBL/GenBank/DDBJ databases">
        <authorList>
            <person name="Wallberg A."/>
        </authorList>
    </citation>
    <scope>NUCLEOTIDE SEQUENCE [LARGE SCALE GENOMIC DNA]</scope>
</reference>
<evidence type="ECO:0000256" key="1">
    <source>
        <dbReference type="ARBA" id="ARBA00012770"/>
    </source>
</evidence>
<dbReference type="Proteomes" id="UP001497623">
    <property type="component" value="Unassembled WGS sequence"/>
</dbReference>
<dbReference type="EMBL" id="CAXKWB010018692">
    <property type="protein sequence ID" value="CAL4121150.1"/>
    <property type="molecule type" value="Genomic_DNA"/>
</dbReference>
<organism evidence="9 10">
    <name type="scientific">Meganyctiphanes norvegica</name>
    <name type="common">Northern krill</name>
    <name type="synonym">Thysanopoda norvegica</name>
    <dbReference type="NCBI Taxonomy" id="48144"/>
    <lineage>
        <taxon>Eukaryota</taxon>
        <taxon>Metazoa</taxon>
        <taxon>Ecdysozoa</taxon>
        <taxon>Arthropoda</taxon>
        <taxon>Crustacea</taxon>
        <taxon>Multicrustacea</taxon>
        <taxon>Malacostraca</taxon>
        <taxon>Eumalacostraca</taxon>
        <taxon>Eucarida</taxon>
        <taxon>Euphausiacea</taxon>
        <taxon>Euphausiidae</taxon>
        <taxon>Meganyctiphanes</taxon>
    </lineage>
</organism>
<evidence type="ECO:0000256" key="4">
    <source>
        <dbReference type="ARBA" id="ARBA00022679"/>
    </source>
</evidence>
<dbReference type="GO" id="GO:0005737">
    <property type="term" value="C:cytoplasm"/>
    <property type="evidence" value="ECO:0007669"/>
    <property type="project" value="TreeGrafter"/>
</dbReference>
<sequence length="587" mass="66927">MNILHVSNSRYDFYVYVELYFMIVYGEMPFMWQWIGNTLNPYYEGTPLEQCITEDRFIFLTLPNWHFGKDDTGDIMSKENVHQLIERTKDVGPIQLVTADGSFDCQGNPAEQEPMTHPLHLCEVVAGMSVLTKGGSLVVKKFTFFEIASVNLLYLLCCNFEIVTVYKPATSKQGNSEVYVVARNYQGENQKHLEHLMERYGAKSLDKSMFAQSDIPQDFLLQVQECVKKFKGYQVSTIERNLRLYNRMHERDKQYNELLKSKATAMFFKNNYCEPITKDKMLTQGDVNHPRNLLDSDWQKTWSASLIRSGSNKCKLQHVKNYLAMFISELERELVDSEEDPSVFDVSCDSPELDSLELQLRKGKSFEFVESSKFCSEKILRLFCETHRIYRSPNDNIKGNSILSEIAINNSFLKVVENKYPGSKVVQGCSSNPGPKSDCTTLETVIVWLEEGIQLKEGDNLLLVDILLLTRLQYGFLLLISTAFKRIVLYSQHKVSLEDSSDSCAPVLVLEGLRSVSAGEAVVRALHRCGWSPGAGAGGEGGLMQVLSFASLVKDWDILHCLFSYNTKVCLHYSIQMNNYLQYPELS</sequence>
<dbReference type="SUPFAM" id="SSF53335">
    <property type="entry name" value="S-adenosyl-L-methionine-dependent methyltransferases"/>
    <property type="match status" value="1"/>
</dbReference>
<protein>
    <recommendedName>
        <fullName evidence="2">Cap-specific mRNA (nucleoside-2'-O-)-methyltransferase 2</fullName>
        <ecNumber evidence="1">2.1.1.296</ecNumber>
    </recommendedName>
</protein>
<dbReference type="EC" id="2.1.1.296" evidence="1"/>
<feature type="non-terminal residue" evidence="9">
    <location>
        <position position="587"/>
    </location>
</feature>
<dbReference type="Gene3D" id="3.40.50.12760">
    <property type="match status" value="1"/>
</dbReference>
<evidence type="ECO:0000313" key="9">
    <source>
        <dbReference type="EMBL" id="CAL4121150.1"/>
    </source>
</evidence>
<dbReference type="AlphaFoldDB" id="A0AAV2RBL1"/>
<comment type="caution">
    <text evidence="9">The sequence shown here is derived from an EMBL/GenBank/DDBJ whole genome shotgun (WGS) entry which is preliminary data.</text>
</comment>
<keyword evidence="10" id="KW-1185">Reference proteome</keyword>
<dbReference type="GO" id="GO:0005634">
    <property type="term" value="C:nucleus"/>
    <property type="evidence" value="ECO:0007669"/>
    <property type="project" value="UniProtKB-ARBA"/>
</dbReference>
<name>A0AAV2RBL1_MEGNR</name>
<dbReference type="InterPro" id="IPR029063">
    <property type="entry name" value="SAM-dependent_MTases_sf"/>
</dbReference>
<accession>A0AAV2RBL1</accession>
<dbReference type="PROSITE" id="PS51614">
    <property type="entry name" value="SAM_MT_ADRIFT"/>
    <property type="match status" value="1"/>
</dbReference>
<comment type="catalytic activity">
    <reaction evidence="6">
        <text>a 5'-end (N(7)-methyl 5'-triphosphoguanosine)-(2'-O-methyl-ribonucleoside)-(ribonucleotide) in mRNA + S-adenosyl-L-methionine = a 5'-end (N(7)-methyl 5'-triphosphoguanosine)-(2'-O-methyl-ribonucleoside)-(2'-O-methyl-ribonucleotide) in mRNA + S-adenosyl-L-homocysteine + H(+)</text>
        <dbReference type="Rhea" id="RHEA:67024"/>
        <dbReference type="Rhea" id="RHEA-COMP:17169"/>
        <dbReference type="Rhea" id="RHEA-COMP:17170"/>
        <dbReference type="ChEBI" id="CHEBI:15378"/>
        <dbReference type="ChEBI" id="CHEBI:57856"/>
        <dbReference type="ChEBI" id="CHEBI:59789"/>
        <dbReference type="ChEBI" id="CHEBI:167612"/>
        <dbReference type="ChEBI" id="CHEBI:167614"/>
        <dbReference type="EC" id="2.1.1.296"/>
    </reaction>
</comment>
<evidence type="ECO:0000259" key="8">
    <source>
        <dbReference type="PROSITE" id="PS51614"/>
    </source>
</evidence>
<evidence type="ECO:0000256" key="5">
    <source>
        <dbReference type="ARBA" id="ARBA00022691"/>
    </source>
</evidence>
<comment type="caution">
    <text evidence="7">Lacks conserved residue(s) required for the propagation of feature annotation.</text>
</comment>
<dbReference type="Pfam" id="PF01728">
    <property type="entry name" value="FtsJ"/>
    <property type="match status" value="1"/>
</dbReference>
<dbReference type="PANTHER" id="PTHR16121">
    <property type="entry name" value="CAP-SPECIFIC MRNA (NUCLEOSIDE-2'-O-)-METHYLTRANSFERASE 1-RELATED"/>
    <property type="match status" value="1"/>
</dbReference>
<dbReference type="GO" id="GO:0006370">
    <property type="term" value="P:7-methylguanosine mRNA capping"/>
    <property type="evidence" value="ECO:0007669"/>
    <property type="project" value="TreeGrafter"/>
</dbReference>
<dbReference type="PANTHER" id="PTHR16121:SF2">
    <property type="entry name" value="CAP-SPECIFIC MRNA (NUCLEOSIDE-2'-O-)-METHYLTRANSFERASE 2"/>
    <property type="match status" value="1"/>
</dbReference>
<dbReference type="InterPro" id="IPR025807">
    <property type="entry name" value="Adrift-typ_MeTrfase"/>
</dbReference>
<keyword evidence="3 7" id="KW-0489">Methyltransferase</keyword>
<evidence type="ECO:0000313" key="10">
    <source>
        <dbReference type="Proteomes" id="UP001497623"/>
    </source>
</evidence>
<evidence type="ECO:0000256" key="2">
    <source>
        <dbReference type="ARBA" id="ARBA00021134"/>
    </source>
</evidence>
<gene>
    <name evidence="9" type="ORF">MNOR_LOCUS22321</name>
</gene>
<dbReference type="GO" id="GO:0004483">
    <property type="term" value="F:methyltransferase cap1 activity"/>
    <property type="evidence" value="ECO:0007669"/>
    <property type="project" value="TreeGrafter"/>
</dbReference>
<dbReference type="GO" id="GO:0032259">
    <property type="term" value="P:methylation"/>
    <property type="evidence" value="ECO:0007669"/>
    <property type="project" value="UniProtKB-KW"/>
</dbReference>
<feature type="active site" description="Proton acceptor" evidence="7">
    <location>
        <position position="140"/>
    </location>
</feature>
<evidence type="ECO:0000256" key="7">
    <source>
        <dbReference type="PROSITE-ProRule" id="PRU00946"/>
    </source>
</evidence>